<evidence type="ECO:0000313" key="6">
    <source>
        <dbReference type="EMBL" id="CCH58880.1"/>
    </source>
</evidence>
<dbReference type="GeneID" id="14494201"/>
<dbReference type="InParanoid" id="I2GXM8"/>
<dbReference type="GO" id="GO:0030437">
    <property type="term" value="P:ascospore formation"/>
    <property type="evidence" value="ECO:0007669"/>
    <property type="project" value="EnsemblFungi"/>
</dbReference>
<sequence length="294" mass="31557">MPNTITTDYLNTTSFKPNLFQDKVVLVTGGAGTICRVQTEAMVILGCKAAIMGRDVEKTDEIAKEIGLLYPDQGFSDPVIGLGGIDVRKVDKIKEGVSKCIKHFGRLDFLICGAAGNFICSVPHLSPNAFNSVISIDLIGSFNTVKACLPYLKQSKGSILFVSATLHFQGTPFQSHVGAAKAGIDALSNSLAVELGPWGIKSNCLAPGAIGNTEGFKRLMKPEYLANASERVPLQRLGTTRDIADTTVYIFSPEASYISGTVITVDGGLRHIGNIFNGEMYPKELIKDINRAKL</sequence>
<dbReference type="GO" id="GO:0008670">
    <property type="term" value="F:2,4-dienoyl-CoA reductase (NADPH) activity"/>
    <property type="evidence" value="ECO:0007669"/>
    <property type="project" value="EnsemblFungi"/>
</dbReference>
<keyword evidence="7" id="KW-1185">Reference proteome</keyword>
<dbReference type="GO" id="GO:0005782">
    <property type="term" value="C:peroxisomal matrix"/>
    <property type="evidence" value="ECO:0007669"/>
    <property type="project" value="EnsemblFungi"/>
</dbReference>
<dbReference type="RefSeq" id="XP_004178399.1">
    <property type="nucleotide sequence ID" value="XM_004178351.1"/>
</dbReference>
<keyword evidence="1" id="KW-0521">NADP</keyword>
<keyword evidence="2" id="KW-0560">Oxidoreductase</keyword>
<evidence type="ECO:0000256" key="3">
    <source>
        <dbReference type="ARBA" id="ARBA00026117"/>
    </source>
</evidence>
<organism evidence="6 7">
    <name type="scientific">Henningerozyma blattae (strain ATCC 34711 / CBS 6284 / DSM 70876 / NBRC 10599 / NRRL Y-10934 / UCD 77-7)</name>
    <name type="common">Yeast</name>
    <name type="synonym">Tetrapisispora blattae</name>
    <dbReference type="NCBI Taxonomy" id="1071380"/>
    <lineage>
        <taxon>Eukaryota</taxon>
        <taxon>Fungi</taxon>
        <taxon>Dikarya</taxon>
        <taxon>Ascomycota</taxon>
        <taxon>Saccharomycotina</taxon>
        <taxon>Saccharomycetes</taxon>
        <taxon>Saccharomycetales</taxon>
        <taxon>Saccharomycetaceae</taxon>
        <taxon>Henningerozyma</taxon>
    </lineage>
</organism>
<dbReference type="STRING" id="1071380.I2GXM8"/>
<dbReference type="PANTHER" id="PTHR43296:SF2">
    <property type="entry name" value="PEROXISOMAL 2,4-DIENOYL-COA REDUCTASE [(3E)-ENOYL-COA-PRODUCING]"/>
    <property type="match status" value="1"/>
</dbReference>
<dbReference type="EC" id="1.3.1.124" evidence="3"/>
<dbReference type="InterPro" id="IPR002347">
    <property type="entry name" value="SDR_fam"/>
</dbReference>
<comment type="catalytic activity">
    <reaction evidence="4">
        <text>a (2E,4E)-dienoyl-CoA + NADPH + H(+) = a 4,5-saturated-(3E)-enoyl-CoA + NADP(+)</text>
        <dbReference type="Rhea" id="RHEA:45912"/>
        <dbReference type="ChEBI" id="CHEBI:15378"/>
        <dbReference type="ChEBI" id="CHEBI:57783"/>
        <dbReference type="ChEBI" id="CHEBI:58349"/>
        <dbReference type="ChEBI" id="CHEBI:85101"/>
        <dbReference type="ChEBI" id="CHEBI:85493"/>
        <dbReference type="EC" id="1.3.1.124"/>
    </reaction>
</comment>
<dbReference type="Proteomes" id="UP000002866">
    <property type="component" value="Chromosome 2"/>
</dbReference>
<accession>I2GXM8</accession>
<evidence type="ECO:0000256" key="4">
    <source>
        <dbReference type="ARBA" id="ARBA00048009"/>
    </source>
</evidence>
<dbReference type="SUPFAM" id="SSF51735">
    <property type="entry name" value="NAD(P)-binding Rossmann-fold domains"/>
    <property type="match status" value="1"/>
</dbReference>
<reference evidence="6 7" key="1">
    <citation type="journal article" date="2011" name="Proc. Natl. Acad. Sci. U.S.A.">
        <title>Evolutionary erosion of yeast sex chromosomes by mating-type switching accidents.</title>
        <authorList>
            <person name="Gordon J.L."/>
            <person name="Armisen D."/>
            <person name="Proux-Wera E."/>
            <person name="Oheigeartaigh S.S."/>
            <person name="Byrne K.P."/>
            <person name="Wolfe K.H."/>
        </authorList>
    </citation>
    <scope>NUCLEOTIDE SEQUENCE [LARGE SCALE GENOMIC DNA]</scope>
    <source>
        <strain evidence="7">ATCC 34711 / CBS 6284 / DSM 70876 / NBRC 10599 / NRRL Y-10934 / UCD 77-7</strain>
    </source>
</reference>
<dbReference type="AlphaFoldDB" id="I2GXM8"/>
<dbReference type="eggNOG" id="KOG0725">
    <property type="taxonomic scope" value="Eukaryota"/>
</dbReference>
<dbReference type="PANTHER" id="PTHR43296">
    <property type="entry name" value="PEROXISOMAL 2,4-DIENOYL-COA REDUCTASE"/>
    <property type="match status" value="1"/>
</dbReference>
<dbReference type="CDD" id="cd05369">
    <property type="entry name" value="TER_DECR_SDR_a"/>
    <property type="match status" value="1"/>
</dbReference>
<gene>
    <name evidence="6" type="primary">TBLA0B00350</name>
    <name evidence="6" type="ORF">TBLA_0B00350</name>
</gene>
<dbReference type="InterPro" id="IPR036291">
    <property type="entry name" value="NAD(P)-bd_dom_sf"/>
</dbReference>
<dbReference type="PRINTS" id="PR00081">
    <property type="entry name" value="GDHRDH"/>
</dbReference>
<dbReference type="OMA" id="ITPMGRP"/>
<dbReference type="FunCoup" id="I2GXM8">
    <property type="interactions" value="263"/>
</dbReference>
<evidence type="ECO:0000256" key="1">
    <source>
        <dbReference type="ARBA" id="ARBA00022857"/>
    </source>
</evidence>
<protein>
    <recommendedName>
        <fullName evidence="3">2,4-dienoyl-CoA reductase [(3E)-enoyl-CoA-producing]</fullName>
        <ecNumber evidence="3">1.3.1.124</ecNumber>
    </recommendedName>
</protein>
<name>I2GXM8_HENB6</name>
<dbReference type="OrthoDB" id="2136131at2759"/>
<dbReference type="KEGG" id="tbl:TBLA_0B00350"/>
<dbReference type="Gene3D" id="3.40.50.720">
    <property type="entry name" value="NAD(P)-binding Rossmann-like Domain"/>
    <property type="match status" value="1"/>
</dbReference>
<evidence type="ECO:0000313" key="7">
    <source>
        <dbReference type="Proteomes" id="UP000002866"/>
    </source>
</evidence>
<dbReference type="GO" id="GO:0009062">
    <property type="term" value="P:fatty acid catabolic process"/>
    <property type="evidence" value="ECO:0007669"/>
    <property type="project" value="EnsemblFungi"/>
</dbReference>
<evidence type="ECO:0000256" key="5">
    <source>
        <dbReference type="ARBA" id="ARBA00048340"/>
    </source>
</evidence>
<dbReference type="EMBL" id="HE806317">
    <property type="protein sequence ID" value="CCH58880.1"/>
    <property type="molecule type" value="Genomic_DNA"/>
</dbReference>
<dbReference type="HOGENOM" id="CLU_010194_1_2_1"/>
<evidence type="ECO:0000256" key="2">
    <source>
        <dbReference type="ARBA" id="ARBA00023002"/>
    </source>
</evidence>
<proteinExistence type="predicted"/>
<comment type="catalytic activity">
    <reaction evidence="5">
        <text>a (2E,4Z)-dienoyl-CoA + NADPH + H(+) = a 4,5-saturated-(3E)-enoyl-CoA + NADP(+)</text>
        <dbReference type="Rhea" id="RHEA:61892"/>
        <dbReference type="ChEBI" id="CHEBI:15378"/>
        <dbReference type="ChEBI" id="CHEBI:57783"/>
        <dbReference type="ChEBI" id="CHEBI:58349"/>
        <dbReference type="ChEBI" id="CHEBI:85099"/>
        <dbReference type="ChEBI" id="CHEBI:85493"/>
        <dbReference type="EC" id="1.3.1.124"/>
    </reaction>
</comment>
<dbReference type="InterPro" id="IPR045017">
    <property type="entry name" value="DECR2-like"/>
</dbReference>
<dbReference type="Pfam" id="PF13561">
    <property type="entry name" value="adh_short_C2"/>
    <property type="match status" value="1"/>
</dbReference>